<dbReference type="InterPro" id="IPR026728">
    <property type="entry name" value="BLTP3A/B"/>
</dbReference>
<comment type="caution">
    <text evidence="2">The sequence shown here is derived from an EMBL/GenBank/DDBJ whole genome shotgun (WGS) entry which is preliminary data.</text>
</comment>
<evidence type="ECO:0000313" key="3">
    <source>
        <dbReference type="Proteomes" id="UP000289738"/>
    </source>
</evidence>
<evidence type="ECO:0000313" key="2">
    <source>
        <dbReference type="EMBL" id="RYR03925.1"/>
    </source>
</evidence>
<dbReference type="EMBL" id="SDMP01000016">
    <property type="protein sequence ID" value="RYR03925.1"/>
    <property type="molecule type" value="Genomic_DNA"/>
</dbReference>
<dbReference type="AlphaFoldDB" id="A0A444YPU4"/>
<proteinExistence type="predicted"/>
<name>A0A444YPU4_ARAHY</name>
<reference evidence="2 3" key="1">
    <citation type="submission" date="2019-01" db="EMBL/GenBank/DDBJ databases">
        <title>Sequencing of cultivated peanut Arachis hypogaea provides insights into genome evolution and oil improvement.</title>
        <authorList>
            <person name="Chen X."/>
        </authorList>
    </citation>
    <scope>NUCLEOTIDE SEQUENCE [LARGE SCALE GENOMIC DNA]</scope>
    <source>
        <strain evidence="3">cv. Fuhuasheng</strain>
        <tissue evidence="2">Leaves</tissue>
    </source>
</reference>
<protein>
    <submittedName>
        <fullName evidence="2">Uncharacterized protein</fullName>
    </submittedName>
</protein>
<accession>A0A444YPU4</accession>
<organism evidence="2 3">
    <name type="scientific">Arachis hypogaea</name>
    <name type="common">Peanut</name>
    <dbReference type="NCBI Taxonomy" id="3818"/>
    <lineage>
        <taxon>Eukaryota</taxon>
        <taxon>Viridiplantae</taxon>
        <taxon>Streptophyta</taxon>
        <taxon>Embryophyta</taxon>
        <taxon>Tracheophyta</taxon>
        <taxon>Spermatophyta</taxon>
        <taxon>Magnoliopsida</taxon>
        <taxon>eudicotyledons</taxon>
        <taxon>Gunneridae</taxon>
        <taxon>Pentapetalae</taxon>
        <taxon>rosids</taxon>
        <taxon>fabids</taxon>
        <taxon>Fabales</taxon>
        <taxon>Fabaceae</taxon>
        <taxon>Papilionoideae</taxon>
        <taxon>50 kb inversion clade</taxon>
        <taxon>dalbergioids sensu lato</taxon>
        <taxon>Dalbergieae</taxon>
        <taxon>Pterocarpus clade</taxon>
        <taxon>Arachis</taxon>
    </lineage>
</organism>
<dbReference type="STRING" id="3818.A0A444YPU4"/>
<evidence type="ECO:0000256" key="1">
    <source>
        <dbReference type="SAM" id="SignalP"/>
    </source>
</evidence>
<keyword evidence="1" id="KW-0732">Signal</keyword>
<gene>
    <name evidence="2" type="ORF">Ahy_B06g083352</name>
</gene>
<dbReference type="PANTHER" id="PTHR22774">
    <property type="entry name" value="CHOREIN N-TERMINAL DOMAIN-CONTAINING PROTEIN"/>
    <property type="match status" value="1"/>
</dbReference>
<dbReference type="Proteomes" id="UP000289738">
    <property type="component" value="Chromosome B06"/>
</dbReference>
<feature type="chain" id="PRO_5019027164" evidence="1">
    <location>
        <begin position="19"/>
        <end position="353"/>
    </location>
</feature>
<sequence length="353" mass="38647">MCAGLRTLLRFMTGLSVCLNMTSFHTRHSFCPPIYPLGEQQWQLIEGIPLICLRSLQIVPSALPPFFACQTVIDCPPLMEEACLRVSSFLANRIVVNSGDILPDSSVNSLFFTLSVSGLDLMVLLDKAQLDISKSNTDNDPACFSLWEGQPIDAIQRNWSARAAQITFISGSMYCPTCTLRFSWMDPGLWRCVVLKGAWIEVAMATGNGSPLLKVPPLGGIVRVDVSCEQFLSNCFVEQLFFVLVLYMYFGRVSEKIAVAGKSKQLEGIKNKSSSEKLMDITPSDSAFVGNDLFISATHRTFGGVIVISSTSRWEGVQIDCVDAEKHIAGENGSFLSSGENIPSSSDILETVN</sequence>
<dbReference type="PANTHER" id="PTHR22774:SF11">
    <property type="entry name" value="CHOREIN N-TERMINAL DOMAIN-CONTAINING PROTEIN"/>
    <property type="match status" value="1"/>
</dbReference>
<feature type="signal peptide" evidence="1">
    <location>
        <begin position="1"/>
        <end position="18"/>
    </location>
</feature>
<keyword evidence="3" id="KW-1185">Reference proteome</keyword>